<keyword evidence="3" id="KW-1185">Reference proteome</keyword>
<feature type="region of interest" description="Disordered" evidence="1">
    <location>
        <begin position="46"/>
        <end position="69"/>
    </location>
</feature>
<dbReference type="InterPro" id="IPR013950">
    <property type="entry name" value="Mis14/Nsl1"/>
</dbReference>
<feature type="compositionally biased region" description="Polar residues" evidence="1">
    <location>
        <begin position="148"/>
        <end position="163"/>
    </location>
</feature>
<sequence>MWPTQSHFLSHTSDSPMYINRTFHLALPNLAINGLEVPPAQFLPPLRSSSAPANDPSSGLKYLNGGSNSQQASEPVVVFEPFDNRKRVRVEDLCREEEDLLRDIALLKHKIPTTAASRFSGSATEGLKLDDKALDSYLSNIIQAATSSVSHNAGGSESASQNGGPKATGKAGPTVDVKPLPRQDDTEQTFGDAVNGLSRLTKVMPATVAKMDRARLAGETKTPPTHADGMAISRQARFDARRQRKWIQREQSRRLGVLKGRWILDSEWRQIGR</sequence>
<reference evidence="2" key="1">
    <citation type="submission" date="2022-07" db="EMBL/GenBank/DDBJ databases">
        <title>Draft genome sequence of Zalerion maritima ATCC 34329, a (micro)plastics degrading marine fungus.</title>
        <authorList>
            <person name="Paco A."/>
            <person name="Goncalves M.F.M."/>
            <person name="Rocha-Santos T.A.P."/>
            <person name="Alves A."/>
        </authorList>
    </citation>
    <scope>NUCLEOTIDE SEQUENCE</scope>
    <source>
        <strain evidence="2">ATCC 34329</strain>
    </source>
</reference>
<evidence type="ECO:0000313" key="3">
    <source>
        <dbReference type="Proteomes" id="UP001201980"/>
    </source>
</evidence>
<dbReference type="AlphaFoldDB" id="A0AAD5RGD8"/>
<proteinExistence type="predicted"/>
<gene>
    <name evidence="2" type="ORF">MKZ38_009711</name>
</gene>
<accession>A0AAD5RGD8</accession>
<comment type="caution">
    <text evidence="2">The sequence shown here is derived from an EMBL/GenBank/DDBJ whole genome shotgun (WGS) entry which is preliminary data.</text>
</comment>
<dbReference type="Proteomes" id="UP001201980">
    <property type="component" value="Unassembled WGS sequence"/>
</dbReference>
<feature type="region of interest" description="Disordered" evidence="1">
    <location>
        <begin position="148"/>
        <end position="192"/>
    </location>
</feature>
<evidence type="ECO:0000313" key="2">
    <source>
        <dbReference type="EMBL" id="KAJ2892473.1"/>
    </source>
</evidence>
<dbReference type="Pfam" id="PF08641">
    <property type="entry name" value="Mis14"/>
    <property type="match status" value="1"/>
</dbReference>
<feature type="compositionally biased region" description="Polar residues" evidence="1">
    <location>
        <begin position="47"/>
        <end position="57"/>
    </location>
</feature>
<dbReference type="EMBL" id="JAKWBI020000796">
    <property type="protein sequence ID" value="KAJ2892473.1"/>
    <property type="molecule type" value="Genomic_DNA"/>
</dbReference>
<dbReference type="GO" id="GO:0000070">
    <property type="term" value="P:mitotic sister chromatid segregation"/>
    <property type="evidence" value="ECO:0007669"/>
    <property type="project" value="InterPro"/>
</dbReference>
<dbReference type="GO" id="GO:0000776">
    <property type="term" value="C:kinetochore"/>
    <property type="evidence" value="ECO:0007669"/>
    <property type="project" value="InterPro"/>
</dbReference>
<protein>
    <submittedName>
        <fullName evidence="2">Uncharacterized protein</fullName>
    </submittedName>
</protein>
<evidence type="ECO:0000256" key="1">
    <source>
        <dbReference type="SAM" id="MobiDB-lite"/>
    </source>
</evidence>
<name>A0AAD5RGD8_9PEZI</name>
<organism evidence="2 3">
    <name type="scientific">Zalerion maritima</name>
    <dbReference type="NCBI Taxonomy" id="339359"/>
    <lineage>
        <taxon>Eukaryota</taxon>
        <taxon>Fungi</taxon>
        <taxon>Dikarya</taxon>
        <taxon>Ascomycota</taxon>
        <taxon>Pezizomycotina</taxon>
        <taxon>Sordariomycetes</taxon>
        <taxon>Lulworthiomycetidae</taxon>
        <taxon>Lulworthiales</taxon>
        <taxon>Lulworthiaceae</taxon>
        <taxon>Zalerion</taxon>
    </lineage>
</organism>